<dbReference type="Proteomes" id="UP000538147">
    <property type="component" value="Unassembled WGS sequence"/>
</dbReference>
<feature type="signal peptide" evidence="2">
    <location>
        <begin position="1"/>
        <end position="18"/>
    </location>
</feature>
<dbReference type="RefSeq" id="WP_184193855.1">
    <property type="nucleotide sequence ID" value="NZ_BMOX01000057.1"/>
</dbReference>
<dbReference type="SUPFAM" id="SSF48452">
    <property type="entry name" value="TPR-like"/>
    <property type="match status" value="2"/>
</dbReference>
<keyword evidence="1" id="KW-0802">TPR repeat</keyword>
<dbReference type="AlphaFoldDB" id="A0A841L0Z3"/>
<dbReference type="PANTHER" id="PTHR12558:SF13">
    <property type="entry name" value="CELL DIVISION CYCLE PROTEIN 27 HOMOLOG"/>
    <property type="match status" value="1"/>
</dbReference>
<evidence type="ECO:0000313" key="3">
    <source>
        <dbReference type="EMBL" id="MBB6226006.1"/>
    </source>
</evidence>
<organism evidence="3 4">
    <name type="scientific">Polymorphobacter multimanifer</name>
    <dbReference type="NCBI Taxonomy" id="1070431"/>
    <lineage>
        <taxon>Bacteria</taxon>
        <taxon>Pseudomonadati</taxon>
        <taxon>Pseudomonadota</taxon>
        <taxon>Alphaproteobacteria</taxon>
        <taxon>Sphingomonadales</taxon>
        <taxon>Sphingosinicellaceae</taxon>
        <taxon>Polymorphobacter</taxon>
    </lineage>
</organism>
<evidence type="ECO:0000313" key="4">
    <source>
        <dbReference type="Proteomes" id="UP000538147"/>
    </source>
</evidence>
<dbReference type="PROSITE" id="PS50005">
    <property type="entry name" value="TPR"/>
    <property type="match status" value="1"/>
</dbReference>
<feature type="repeat" description="TPR" evidence="1">
    <location>
        <begin position="357"/>
        <end position="390"/>
    </location>
</feature>
<dbReference type="SMART" id="SM00028">
    <property type="entry name" value="TPR"/>
    <property type="match status" value="4"/>
</dbReference>
<sequence>MRTLLFLSLLALAAPATARINAAGQPSSALHGYVLGRAASSGDSLTDAARFFEFANAQDPGKPTLVRRAFELAVASGDAEQAFALAHQLQASGGANPELGVLLLSEAVLKKDWKAADAARATLAGAGYAQVVSPIVDAWVRFGRGENDAALAILDPQQFTGFARSYVTEQRAHMLAAARRWPEAAAAYASLRAGSPAGISFIRVGEADAVAEGGDKVRALALLDGNDPPTVAARTRLQAGKRIGALAPGPRQGIAWMAARLASDLSRERPVPLALLFARTATFLAPDVPAGWLIAGDMLARGGQRSAALAAYEKVADDDALAVSAGIRRAEVLEAMGDTAQAGALLRKATTVPGAGSDAWVRLGDWHRRASAFGPAIEAYSQALALTPEGANNWGLWFLRGSMKEQAGDWPGAEADLRAALQLSPDEPVVLNYLGYSLLDRSLKLPEASALIEKAAALRPADGGIIDSLGWSQFRRGNFAEAVSTLEKAAELEATDATVNDHLGDAYWRTGRRIEANFRWRAALQMEPSDKQRRELLAKLDYGLDAAVAMAN</sequence>
<dbReference type="Gene3D" id="1.25.40.10">
    <property type="entry name" value="Tetratricopeptide repeat domain"/>
    <property type="match status" value="1"/>
</dbReference>
<proteinExistence type="predicted"/>
<gene>
    <name evidence="3" type="ORF">FHS79_000157</name>
</gene>
<evidence type="ECO:0000256" key="2">
    <source>
        <dbReference type="SAM" id="SignalP"/>
    </source>
</evidence>
<name>A0A841L0Z3_9SPHN</name>
<dbReference type="PANTHER" id="PTHR12558">
    <property type="entry name" value="CELL DIVISION CYCLE 16,23,27"/>
    <property type="match status" value="1"/>
</dbReference>
<dbReference type="EMBL" id="JACIIV010000001">
    <property type="protein sequence ID" value="MBB6226006.1"/>
    <property type="molecule type" value="Genomic_DNA"/>
</dbReference>
<keyword evidence="4" id="KW-1185">Reference proteome</keyword>
<evidence type="ECO:0000256" key="1">
    <source>
        <dbReference type="PROSITE-ProRule" id="PRU00339"/>
    </source>
</evidence>
<keyword evidence="2" id="KW-0732">Signal</keyword>
<reference evidence="3 4" key="1">
    <citation type="submission" date="2020-08" db="EMBL/GenBank/DDBJ databases">
        <title>Genomic Encyclopedia of Type Strains, Phase IV (KMG-IV): sequencing the most valuable type-strain genomes for metagenomic binning, comparative biology and taxonomic classification.</title>
        <authorList>
            <person name="Goeker M."/>
        </authorList>
    </citation>
    <scope>NUCLEOTIDE SEQUENCE [LARGE SCALE GENOMIC DNA]</scope>
    <source>
        <strain evidence="3 4">DSM 102189</strain>
    </source>
</reference>
<feature type="chain" id="PRO_5032465369" evidence="2">
    <location>
        <begin position="19"/>
        <end position="552"/>
    </location>
</feature>
<comment type="caution">
    <text evidence="3">The sequence shown here is derived from an EMBL/GenBank/DDBJ whole genome shotgun (WGS) entry which is preliminary data.</text>
</comment>
<protein>
    <submittedName>
        <fullName evidence="3">Flp pilus assembly protein TadD</fullName>
    </submittedName>
</protein>
<accession>A0A841L0Z3</accession>
<dbReference type="InterPro" id="IPR011990">
    <property type="entry name" value="TPR-like_helical_dom_sf"/>
</dbReference>
<dbReference type="InterPro" id="IPR019734">
    <property type="entry name" value="TPR_rpt"/>
</dbReference>